<feature type="coiled-coil region" evidence="1">
    <location>
        <begin position="107"/>
        <end position="143"/>
    </location>
</feature>
<sequence length="428" mass="49883">MKIKIIVFIFFCTSLHINSQTNSEIAGVYIKRAEQSFQKSEIENSLKIFNKALKYIDTISDSRIARLGMLLHYETKEYFLARSYSYDYFKLVKDKTTADYDLMLEIFVNIMEEIDEFKIEQKRLETERKIEEAEQRRVDSLKRVWSSNSEKFIINIDSLSKFNGNNIAVYKKGDAYGLIDDLGNIAEEATNYKHVISYDNFILLLRDKEKPTKIYCYNSNTKKGFVLPSVETFNSKSTHYGKVMLPRGNGDLVTYPNNSKKVFVYNLVSKEFKADKDQIVLLKELKKNDIIDKYNKEGQVKINKAWYYLGGKIGAGIYALYKGENRLHGFLNTSNGNVLSQEYYNHLGAFYNGNFELIENDKTFWMNDEGIRQEVNRDESGKYHGLSRFLKLREGEYQIIQNIDGQDYIVLGNEKLINQKAFIAKEPR</sequence>
<evidence type="ECO:0000256" key="1">
    <source>
        <dbReference type="SAM" id="Coils"/>
    </source>
</evidence>
<gene>
    <name evidence="2" type="ORF">MNBD_BACTEROID02-2001</name>
</gene>
<organism evidence="2">
    <name type="scientific">hydrothermal vent metagenome</name>
    <dbReference type="NCBI Taxonomy" id="652676"/>
    <lineage>
        <taxon>unclassified sequences</taxon>
        <taxon>metagenomes</taxon>
        <taxon>ecological metagenomes</taxon>
    </lineage>
</organism>
<evidence type="ECO:0000313" key="2">
    <source>
        <dbReference type="EMBL" id="VAV84216.1"/>
    </source>
</evidence>
<reference evidence="2" key="1">
    <citation type="submission" date="2018-06" db="EMBL/GenBank/DDBJ databases">
        <authorList>
            <person name="Zhirakovskaya E."/>
        </authorList>
    </citation>
    <scope>NUCLEOTIDE SEQUENCE</scope>
</reference>
<name>A0A3B0R555_9ZZZZ</name>
<protein>
    <submittedName>
        <fullName evidence="2">Uncharacterized protein</fullName>
    </submittedName>
</protein>
<dbReference type="EMBL" id="UOEB01000137">
    <property type="protein sequence ID" value="VAV84216.1"/>
    <property type="molecule type" value="Genomic_DNA"/>
</dbReference>
<accession>A0A3B0R555</accession>
<dbReference type="AlphaFoldDB" id="A0A3B0R555"/>
<keyword evidence="1" id="KW-0175">Coiled coil</keyword>
<proteinExistence type="predicted"/>